<dbReference type="OrthoDB" id="7067390at2"/>
<accession>A0A2U8W6H8</accession>
<reference evidence="2" key="1">
    <citation type="submission" date="2018-05" db="EMBL/GenBank/DDBJ databases">
        <title>Complete Genome Sequence of Methylobacterium sp. 17SD2-17.</title>
        <authorList>
            <person name="Srinivasan S."/>
        </authorList>
    </citation>
    <scope>NUCLEOTIDE SEQUENCE [LARGE SCALE GENOMIC DNA]</scope>
    <source>
        <strain evidence="2">17SD2-17</strain>
    </source>
</reference>
<organism evidence="1 2">
    <name type="scientific">Methylobacterium durans</name>
    <dbReference type="NCBI Taxonomy" id="2202825"/>
    <lineage>
        <taxon>Bacteria</taxon>
        <taxon>Pseudomonadati</taxon>
        <taxon>Pseudomonadota</taxon>
        <taxon>Alphaproteobacteria</taxon>
        <taxon>Hyphomicrobiales</taxon>
        <taxon>Methylobacteriaceae</taxon>
        <taxon>Methylobacterium</taxon>
    </lineage>
</organism>
<evidence type="ECO:0000313" key="1">
    <source>
        <dbReference type="EMBL" id="AWN41677.1"/>
    </source>
</evidence>
<gene>
    <name evidence="1" type="ORF">DK389_15650</name>
</gene>
<proteinExistence type="predicted"/>
<evidence type="ECO:0008006" key="3">
    <source>
        <dbReference type="Google" id="ProtNLM"/>
    </source>
</evidence>
<dbReference type="Proteomes" id="UP000245926">
    <property type="component" value="Chromosome"/>
</dbReference>
<keyword evidence="2" id="KW-1185">Reference proteome</keyword>
<sequence length="100" mass="10585">MAFISLRAWKARSAEQAALAARLKAEVAAALGLDAADALTINAIACPDPGCPDIETVVLVMRAGEPTRAFRIRRPMEAVEAADIAQVVVEERERRAAGTA</sequence>
<dbReference type="RefSeq" id="WP_109890915.1">
    <property type="nucleotide sequence ID" value="NZ_CP029550.1"/>
</dbReference>
<dbReference type="KEGG" id="mets:DK389_15650"/>
<dbReference type="AlphaFoldDB" id="A0A2U8W6H8"/>
<name>A0A2U8W6H8_9HYPH</name>
<evidence type="ECO:0000313" key="2">
    <source>
        <dbReference type="Proteomes" id="UP000245926"/>
    </source>
</evidence>
<protein>
    <recommendedName>
        <fullName evidence="3">Nitrate reductase</fullName>
    </recommendedName>
</protein>
<dbReference type="EMBL" id="CP029550">
    <property type="protein sequence ID" value="AWN41677.1"/>
    <property type="molecule type" value="Genomic_DNA"/>
</dbReference>